<feature type="binding site" evidence="12">
    <location>
        <position position="464"/>
    </location>
    <ligand>
        <name>Mg(2+)</name>
        <dbReference type="ChEBI" id="CHEBI:18420"/>
    </ligand>
</feature>
<feature type="binding site" evidence="12">
    <location>
        <position position="70"/>
    </location>
    <ligand>
        <name>Zn(2+)</name>
        <dbReference type="ChEBI" id="CHEBI:29105"/>
        <label>1</label>
    </ligand>
</feature>
<feature type="domain" description="RNA polymerase N-terminal" evidence="14">
    <location>
        <begin position="235"/>
        <end position="514"/>
    </location>
</feature>
<evidence type="ECO:0000256" key="11">
    <source>
        <dbReference type="ARBA" id="ARBA00048552"/>
    </source>
</evidence>
<evidence type="ECO:0000256" key="8">
    <source>
        <dbReference type="ARBA" id="ARBA00022833"/>
    </source>
</evidence>
<dbReference type="Pfam" id="PF04997">
    <property type="entry name" value="RNA_pol_Rpb1_1"/>
    <property type="match status" value="1"/>
</dbReference>
<dbReference type="CDD" id="cd01609">
    <property type="entry name" value="RNAP_beta'_N"/>
    <property type="match status" value="1"/>
</dbReference>
<dbReference type="Gene3D" id="2.40.50.100">
    <property type="match status" value="3"/>
</dbReference>
<keyword evidence="9 12" id="KW-0460">Magnesium</keyword>
<keyword evidence="5 12" id="KW-0808">Transferase</keyword>
<feature type="binding site" evidence="12">
    <location>
        <position position="72"/>
    </location>
    <ligand>
        <name>Zn(2+)</name>
        <dbReference type="ChEBI" id="CHEBI:29105"/>
        <label>1</label>
    </ligand>
</feature>
<feature type="binding site" evidence="12">
    <location>
        <position position="814"/>
    </location>
    <ligand>
        <name>Zn(2+)</name>
        <dbReference type="ChEBI" id="CHEBI:29105"/>
        <label>2</label>
    </ligand>
</feature>
<reference evidence="15 16" key="2">
    <citation type="submission" date="2019-05" db="EMBL/GenBank/DDBJ databases">
        <title>Genome evolution of the obligate endosymbiont Buchnera aphidicola.</title>
        <authorList>
            <person name="Moran N.A."/>
        </authorList>
    </citation>
    <scope>NUCLEOTIDE SEQUENCE [LARGE SCALE GENOMIC DNA]</scope>
    <source>
        <strain evidence="15 16">Hla</strain>
    </source>
</reference>
<reference evidence="15 16" key="1">
    <citation type="submission" date="2018-12" db="EMBL/GenBank/DDBJ databases">
        <authorList>
            <person name="Chong R.A."/>
        </authorList>
    </citation>
    <scope>NUCLEOTIDE SEQUENCE [LARGE SCALE GENOMIC DNA]</scope>
    <source>
        <strain evidence="15 16">Hla</strain>
    </source>
</reference>
<dbReference type="GO" id="GO:0000428">
    <property type="term" value="C:DNA-directed RNA polymerase complex"/>
    <property type="evidence" value="ECO:0007669"/>
    <property type="project" value="UniProtKB-KW"/>
</dbReference>
<organism evidence="15 16">
    <name type="scientific">Buchnera aphidicola</name>
    <name type="common">Hyperomyzus lactucae</name>
    <dbReference type="NCBI Taxonomy" id="1241860"/>
    <lineage>
        <taxon>Bacteria</taxon>
        <taxon>Pseudomonadati</taxon>
        <taxon>Pseudomonadota</taxon>
        <taxon>Gammaproteobacteria</taxon>
        <taxon>Enterobacterales</taxon>
        <taxon>Erwiniaceae</taxon>
        <taxon>Buchnera</taxon>
    </lineage>
</organism>
<dbReference type="Gene3D" id="1.10.1790.20">
    <property type="match status" value="1"/>
</dbReference>
<dbReference type="GO" id="GO:0006351">
    <property type="term" value="P:DNA-templated transcription"/>
    <property type="evidence" value="ECO:0007669"/>
    <property type="project" value="UniProtKB-UniRule"/>
</dbReference>
<dbReference type="InterPro" id="IPR006592">
    <property type="entry name" value="RNA_pol_N"/>
</dbReference>
<dbReference type="Pfam" id="PF05000">
    <property type="entry name" value="RNA_pol_Rpb1_4"/>
    <property type="match status" value="1"/>
</dbReference>
<dbReference type="GO" id="GO:0003899">
    <property type="term" value="F:DNA-directed RNA polymerase activity"/>
    <property type="evidence" value="ECO:0007669"/>
    <property type="project" value="UniProtKB-UniRule"/>
</dbReference>
<feature type="binding site" evidence="12">
    <location>
        <position position="898"/>
    </location>
    <ligand>
        <name>Zn(2+)</name>
        <dbReference type="ChEBI" id="CHEBI:29105"/>
        <label>2</label>
    </ligand>
</feature>
<protein>
    <recommendedName>
        <fullName evidence="12">DNA-directed RNA polymerase subunit beta'</fullName>
        <shortName evidence="12">RNAP subunit beta'</shortName>
        <ecNumber evidence="12">2.7.7.6</ecNumber>
    </recommendedName>
    <alternativeName>
        <fullName evidence="12">RNA polymerase subunit beta'</fullName>
    </alternativeName>
    <alternativeName>
        <fullName evidence="12">Transcriptase subunit beta'</fullName>
    </alternativeName>
</protein>
<dbReference type="Pfam" id="PF00623">
    <property type="entry name" value="RNA_pol_Rpb1_2"/>
    <property type="match status" value="1"/>
</dbReference>
<feature type="binding site" evidence="12">
    <location>
        <position position="895"/>
    </location>
    <ligand>
        <name>Zn(2+)</name>
        <dbReference type="ChEBI" id="CHEBI:29105"/>
        <label>2</label>
    </ligand>
</feature>
<dbReference type="Gene3D" id="1.10.150.390">
    <property type="match status" value="1"/>
</dbReference>
<dbReference type="RefSeq" id="WP_158357179.1">
    <property type="nucleotide sequence ID" value="NZ_CP034876.1"/>
</dbReference>
<dbReference type="Pfam" id="PF04983">
    <property type="entry name" value="RNA_pol_Rpb1_3"/>
    <property type="match status" value="1"/>
</dbReference>
<name>A0A4D6Y2J9_9GAMM</name>
<dbReference type="GO" id="GO:0003677">
    <property type="term" value="F:DNA binding"/>
    <property type="evidence" value="ECO:0007669"/>
    <property type="project" value="UniProtKB-UniRule"/>
</dbReference>
<comment type="subunit">
    <text evidence="12">The RNAP catalytic core consists of 2 alpha, 1 beta, 1 beta' and 1 omega subunit. When a sigma factor is associated with the core the holoenzyme is formed, which can initiate transcription.</text>
</comment>
<evidence type="ECO:0000256" key="1">
    <source>
        <dbReference type="ARBA" id="ARBA00006460"/>
    </source>
</evidence>
<dbReference type="Proteomes" id="UP000298738">
    <property type="component" value="Chromosome"/>
</dbReference>
<evidence type="ECO:0000256" key="2">
    <source>
        <dbReference type="ARBA" id="ARBA00007616"/>
    </source>
</evidence>
<proteinExistence type="inferred from homology"/>
<dbReference type="GO" id="GO:0000287">
    <property type="term" value="F:magnesium ion binding"/>
    <property type="evidence" value="ECO:0007669"/>
    <property type="project" value="UniProtKB-UniRule"/>
</dbReference>
<dbReference type="Gene3D" id="4.10.860.120">
    <property type="entry name" value="RNA polymerase II, clamp domain"/>
    <property type="match status" value="1"/>
</dbReference>
<evidence type="ECO:0000313" key="15">
    <source>
        <dbReference type="EMBL" id="QCI20784.1"/>
    </source>
</evidence>
<dbReference type="Pfam" id="PF04998">
    <property type="entry name" value="RNA_pol_Rpb1_5"/>
    <property type="match status" value="1"/>
</dbReference>
<dbReference type="InterPro" id="IPR000722">
    <property type="entry name" value="RNA_pol_asu"/>
</dbReference>
<dbReference type="FunFam" id="2.40.50.100:FF:000012">
    <property type="entry name" value="DNA-directed RNA polymerase subunit beta"/>
    <property type="match status" value="1"/>
</dbReference>
<evidence type="ECO:0000256" key="6">
    <source>
        <dbReference type="ARBA" id="ARBA00022695"/>
    </source>
</evidence>
<dbReference type="EC" id="2.7.7.6" evidence="12"/>
<dbReference type="HAMAP" id="MF_01322">
    <property type="entry name" value="RNApol_bact_RpoC"/>
    <property type="match status" value="1"/>
</dbReference>
<dbReference type="GO" id="GO:0005829">
    <property type="term" value="C:cytosol"/>
    <property type="evidence" value="ECO:0007669"/>
    <property type="project" value="UniProtKB-ARBA"/>
</dbReference>
<evidence type="ECO:0000256" key="5">
    <source>
        <dbReference type="ARBA" id="ARBA00022679"/>
    </source>
</evidence>
<evidence type="ECO:0000256" key="9">
    <source>
        <dbReference type="ARBA" id="ARBA00022842"/>
    </source>
</evidence>
<comment type="function">
    <text evidence="12 13">DNA-dependent RNA polymerase catalyzes the transcription of DNA into RNA using the four ribonucleoside triphosphates as substrates.</text>
</comment>
<keyword evidence="7 12" id="KW-0479">Metal-binding</keyword>
<keyword evidence="8 12" id="KW-0862">Zinc</keyword>
<dbReference type="PANTHER" id="PTHR19376">
    <property type="entry name" value="DNA-DIRECTED RNA POLYMERASE"/>
    <property type="match status" value="1"/>
</dbReference>
<comment type="cofactor">
    <cofactor evidence="12">
        <name>Zn(2+)</name>
        <dbReference type="ChEBI" id="CHEBI:29105"/>
    </cofactor>
    <text evidence="12">Binds 2 Zn(2+) ions per subunit.</text>
</comment>
<comment type="similarity">
    <text evidence="1 12 13">Belongs to the RNA polymerase beta' chain family.</text>
</comment>
<dbReference type="InterPro" id="IPR007083">
    <property type="entry name" value="RNA_pol_Rpb1_4"/>
</dbReference>
<dbReference type="Gene3D" id="1.10.40.90">
    <property type="match status" value="1"/>
</dbReference>
<dbReference type="OrthoDB" id="9815296at2"/>
<evidence type="ECO:0000313" key="16">
    <source>
        <dbReference type="Proteomes" id="UP000298738"/>
    </source>
</evidence>
<feature type="binding site" evidence="12">
    <location>
        <position position="888"/>
    </location>
    <ligand>
        <name>Zn(2+)</name>
        <dbReference type="ChEBI" id="CHEBI:29105"/>
        <label>2</label>
    </ligand>
</feature>
<dbReference type="InterPro" id="IPR007080">
    <property type="entry name" value="RNA_pol_Rpb1_1"/>
</dbReference>
<dbReference type="GO" id="GO:0008270">
    <property type="term" value="F:zinc ion binding"/>
    <property type="evidence" value="ECO:0007669"/>
    <property type="project" value="UniProtKB-UniRule"/>
</dbReference>
<accession>A0A4D6Y2J9</accession>
<dbReference type="PANTHER" id="PTHR19376:SF54">
    <property type="entry name" value="DNA-DIRECTED RNA POLYMERASE SUBUNIT BETA"/>
    <property type="match status" value="1"/>
</dbReference>
<feature type="binding site" evidence="12">
    <location>
        <position position="462"/>
    </location>
    <ligand>
        <name>Mg(2+)</name>
        <dbReference type="ChEBI" id="CHEBI:18420"/>
    </ligand>
</feature>
<dbReference type="SMART" id="SM00663">
    <property type="entry name" value="RPOLA_N"/>
    <property type="match status" value="1"/>
</dbReference>
<gene>
    <name evidence="12 15" type="primary">rpoC</name>
    <name evidence="15" type="ORF">D9V68_00165</name>
</gene>
<evidence type="ECO:0000256" key="7">
    <source>
        <dbReference type="ARBA" id="ARBA00022723"/>
    </source>
</evidence>
<evidence type="ECO:0000256" key="3">
    <source>
        <dbReference type="ARBA" id="ARBA00009839"/>
    </source>
</evidence>
<dbReference type="FunFam" id="1.10.40.90:FF:000001">
    <property type="entry name" value="DNA-directed RNA polymerase subunit beta"/>
    <property type="match status" value="1"/>
</dbReference>
<dbReference type="CDD" id="cd02655">
    <property type="entry name" value="RNAP_beta'_C"/>
    <property type="match status" value="1"/>
</dbReference>
<dbReference type="SUPFAM" id="SSF64484">
    <property type="entry name" value="beta and beta-prime subunits of DNA dependent RNA-polymerase"/>
    <property type="match status" value="1"/>
</dbReference>
<feature type="binding site" evidence="12">
    <location>
        <position position="88"/>
    </location>
    <ligand>
        <name>Zn(2+)</name>
        <dbReference type="ChEBI" id="CHEBI:29105"/>
        <label>1</label>
    </ligand>
</feature>
<evidence type="ECO:0000259" key="14">
    <source>
        <dbReference type="SMART" id="SM00663"/>
    </source>
</evidence>
<dbReference type="InterPro" id="IPR007081">
    <property type="entry name" value="RNA_pol_Rpb1_5"/>
</dbReference>
<dbReference type="InterPro" id="IPR045867">
    <property type="entry name" value="DNA-dir_RpoC_beta_prime"/>
</dbReference>
<dbReference type="NCBIfam" id="TIGR02386">
    <property type="entry name" value="rpoC_TIGR"/>
    <property type="match status" value="1"/>
</dbReference>
<dbReference type="FunFam" id="1.10.150.390:FF:000002">
    <property type="entry name" value="DNA-directed RNA polymerase subunit beta"/>
    <property type="match status" value="1"/>
</dbReference>
<dbReference type="Gene3D" id="1.10.274.100">
    <property type="entry name" value="RNA polymerase Rpb1, domain 3"/>
    <property type="match status" value="1"/>
</dbReference>
<dbReference type="InterPro" id="IPR042102">
    <property type="entry name" value="RNA_pol_Rpb1_3_sf"/>
</dbReference>
<comment type="similarity">
    <text evidence="3">In the C-terminal section; belongs to the RNA polymerase beta' chain family.</text>
</comment>
<comment type="cofactor">
    <cofactor evidence="12">
        <name>Mg(2+)</name>
        <dbReference type="ChEBI" id="CHEBI:18420"/>
    </cofactor>
    <text evidence="12">Binds 1 Mg(2+) ion per subunit.</text>
</comment>
<dbReference type="FunFam" id="1.10.132.30:FF:000003">
    <property type="entry name" value="DNA-directed RNA polymerase subunit beta"/>
    <property type="match status" value="1"/>
</dbReference>
<keyword evidence="4 12" id="KW-0240">DNA-directed RNA polymerase</keyword>
<keyword evidence="10 12" id="KW-0804">Transcription</keyword>
<dbReference type="InterPro" id="IPR012754">
    <property type="entry name" value="DNA-dir_RpoC_beta_prime_bact"/>
</dbReference>
<dbReference type="FunFam" id="2.40.50.100:FF:000016">
    <property type="entry name" value="DNA-directed RNA polymerase subunit beta"/>
    <property type="match status" value="1"/>
</dbReference>
<dbReference type="InterPro" id="IPR044893">
    <property type="entry name" value="RNA_pol_Rpb1_clamp_domain"/>
</dbReference>
<dbReference type="EMBL" id="CP034876">
    <property type="protein sequence ID" value="QCI20784.1"/>
    <property type="molecule type" value="Genomic_DNA"/>
</dbReference>
<evidence type="ECO:0000256" key="4">
    <source>
        <dbReference type="ARBA" id="ARBA00022478"/>
    </source>
</evidence>
<evidence type="ECO:0000256" key="10">
    <source>
        <dbReference type="ARBA" id="ARBA00023163"/>
    </source>
</evidence>
<comment type="similarity">
    <text evidence="2">In the N-terminal section; belongs to the RNA polymerase beta chain family.</text>
</comment>
<dbReference type="InterPro" id="IPR007066">
    <property type="entry name" value="RNA_pol_Rpb1_3"/>
</dbReference>
<feature type="binding site" evidence="12">
    <location>
        <position position="460"/>
    </location>
    <ligand>
        <name>Mg(2+)</name>
        <dbReference type="ChEBI" id="CHEBI:18420"/>
    </ligand>
</feature>
<evidence type="ECO:0000256" key="12">
    <source>
        <dbReference type="HAMAP-Rule" id="MF_01322"/>
    </source>
</evidence>
<comment type="catalytic activity">
    <reaction evidence="11 12 13">
        <text>RNA(n) + a ribonucleoside 5'-triphosphate = RNA(n+1) + diphosphate</text>
        <dbReference type="Rhea" id="RHEA:21248"/>
        <dbReference type="Rhea" id="RHEA-COMP:14527"/>
        <dbReference type="Rhea" id="RHEA-COMP:17342"/>
        <dbReference type="ChEBI" id="CHEBI:33019"/>
        <dbReference type="ChEBI" id="CHEBI:61557"/>
        <dbReference type="ChEBI" id="CHEBI:140395"/>
        <dbReference type="EC" id="2.7.7.6"/>
    </reaction>
</comment>
<evidence type="ECO:0000256" key="13">
    <source>
        <dbReference type="RuleBase" id="RU004279"/>
    </source>
</evidence>
<sequence length="1410" mass="156999">MKDLLKFLKSQTKNEDFDAIKISLASPDMIRSWSFGEVKKPETINYRTFKPERDGLFCARIFGPVKDYECLCGKYKRLKHRGVICEKCGVEVTQSKVRRERMGHIELSSPTAHIWFLKSLPSRIGLLLDMPLRDIERVLYFESYVVTEAGMTTLEKRQILTEEQYLDSLEEFGDEFHATMGAEAIQFLLKDINLIQECNTLRIELNDTNSETKKKKLTKRIKLLEAFIQSHNKPEWMILTVLPVLPPDLRPLVPLDGGRFATSDLNDLYRRVINRNNRLKRLLDLAAPDIIVRNEKRMLQEAVDALLDNGRRGRAITGSNKRPLKSLADMIKGKQGRFRQNLLGKRVDYSGRSVITVGPYLRLHQCGLPKKMALELFKPFIYGKLEVRGLATTIKAAKKMVEREESVVWDILDEVIREHPVLLNRAPTLHRLGIQAFEPVLIEGKAIQLHPLVCAAYNADFDGDQMAVHVPLTLESQLEARALMMSINNILSPANGEPIIVPSQDVVLGLYYMTREKINGKGEGMLLNGSNEAEKVYRLGIAELHSLVRVRIVEYEKNIDQSFTPIKKIIHTTIGRAILWMIIPKGLPFSIVNQTLGKKDISKMLNTCYRILGLKPTVFFADQIMYTGFAYAARSGASVGIDDMVIPEKKANIINEAEIEVAEIQEQFQSGLVTAGERYNKVIDIWAAANERVAKAMMENLSTESVINKKGQKQKQVSFNSIFMMADSGARGSAAQIRQLAGMRGLMAKPDGSIIETPITANFREGLNVLQYFISTHGARKGLADTALKTANSGYLTRRLVDVAQDLVVTQDDCQTHEGILMTPLIEGGDVKEPLRERVLGRVTAENIVSPNTNNILIRRNTLLNEEWCDLLDDNSIDNVKVRSVVNCDTDFGVCAYCYGRDLARGHLVNKGEAIGVIAAQSIGEPGTQLTMRTFHIGGAASRAAAESSIQIKNQGIINLNNAKSVTNSAGKIVITSRNVELNIIDNFGRTKESYKVPYGAIMAKGDGEKVNSGETVAKWDPHTMPVITEVNGLVRFVDMIDGQSITRQADELTGLSSIVILDTAERMSIGKDLRPALKIIDSNGKDVLISGTDMPAQYFLPGKAIVQLDDGVQISSGDTLARVPQESGGTKDITGGLPRVADLFEARRPKELAILAEISGIVSFGKETKGKRRLVITPVDGSDAYEEMIPKWRQLNVFEGERVERGDVISDGPESPHDILRLRGVQAVTRYIVNEVQEVYRLQGVKINDKHIEVIIRQMLRKATIVKSGDSDFLDGEQVEFSRVKISNRILDKKKKKLATFSRDLLGITKASLATESFISAASFQETTRVLTESAVAGKKDELRGLKENVIVGRLIPAGTGYAYHKERFNRRQKKQNNPTVSSSQISAEEASASLSELLNSTLTKNDCL</sequence>
<dbReference type="Gene3D" id="1.10.132.30">
    <property type="match status" value="1"/>
</dbReference>
<keyword evidence="6 12" id="KW-0548">Nucleotidyltransferase</keyword>
<dbReference type="Gene3D" id="2.40.40.20">
    <property type="match status" value="1"/>
</dbReference>
<feature type="binding site" evidence="12">
    <location>
        <position position="85"/>
    </location>
    <ligand>
        <name>Zn(2+)</name>
        <dbReference type="ChEBI" id="CHEBI:29105"/>
        <label>1</label>
    </ligand>
</feature>
<dbReference type="InterPro" id="IPR038120">
    <property type="entry name" value="Rpb1_funnel_sf"/>
</dbReference>
<dbReference type="FunFam" id="4.10.860.120:FF:000001">
    <property type="entry name" value="DNA-directed RNA polymerase subunit beta"/>
    <property type="match status" value="1"/>
</dbReference>